<dbReference type="InterPro" id="IPR033947">
    <property type="entry name" value="ETF_alpha_N"/>
</dbReference>
<evidence type="ECO:0000256" key="3">
    <source>
        <dbReference type="ARBA" id="ARBA00022723"/>
    </source>
</evidence>
<organism evidence="9">
    <name type="scientific">candidate division WOR-3 bacterium</name>
    <dbReference type="NCBI Taxonomy" id="2052148"/>
    <lineage>
        <taxon>Bacteria</taxon>
        <taxon>Bacteria division WOR-3</taxon>
    </lineage>
</organism>
<dbReference type="GO" id="GO:0009055">
    <property type="term" value="F:electron transfer activity"/>
    <property type="evidence" value="ECO:0007669"/>
    <property type="project" value="InterPro"/>
</dbReference>
<comment type="cofactor">
    <cofactor evidence="7">
        <name>FAD</name>
        <dbReference type="ChEBI" id="CHEBI:57692"/>
    </cofactor>
    <text evidence="7">Binds 1 FAD per dimer.</text>
</comment>
<dbReference type="GO" id="GO:0050660">
    <property type="term" value="F:flavin adenine dinucleotide binding"/>
    <property type="evidence" value="ECO:0007669"/>
    <property type="project" value="InterPro"/>
</dbReference>
<feature type="domain" description="4Fe-4S ferredoxin-type" evidence="8">
    <location>
        <begin position="34"/>
        <end position="61"/>
    </location>
</feature>
<dbReference type="AlphaFoldDB" id="A0A7C0X8E3"/>
<keyword evidence="3" id="KW-0479">Metal-binding</keyword>
<dbReference type="InterPro" id="IPR029035">
    <property type="entry name" value="DHS-like_NAD/FAD-binding_dom"/>
</dbReference>
<dbReference type="InterPro" id="IPR001308">
    <property type="entry name" value="ETF_a/FixB"/>
</dbReference>
<feature type="binding site" evidence="7">
    <location>
        <position position="288"/>
    </location>
    <ligand>
        <name>FAD</name>
        <dbReference type="ChEBI" id="CHEBI:57692"/>
    </ligand>
</feature>
<dbReference type="SUPFAM" id="SSF52402">
    <property type="entry name" value="Adenine nucleotide alpha hydrolases-like"/>
    <property type="match status" value="1"/>
</dbReference>
<evidence type="ECO:0000256" key="1">
    <source>
        <dbReference type="ARBA" id="ARBA00005817"/>
    </source>
</evidence>
<evidence type="ECO:0000256" key="2">
    <source>
        <dbReference type="ARBA" id="ARBA00022630"/>
    </source>
</evidence>
<feature type="binding site" evidence="7">
    <location>
        <begin position="327"/>
        <end position="331"/>
    </location>
    <ligand>
        <name>FAD</name>
        <dbReference type="ChEBI" id="CHEBI:57692"/>
    </ligand>
</feature>
<dbReference type="CDD" id="cd01715">
    <property type="entry name" value="ETF_alpha"/>
    <property type="match status" value="1"/>
</dbReference>
<dbReference type="Gene3D" id="3.40.50.1220">
    <property type="entry name" value="TPP-binding domain"/>
    <property type="match status" value="1"/>
</dbReference>
<dbReference type="InterPro" id="IPR014730">
    <property type="entry name" value="ETF_a/b_N"/>
</dbReference>
<keyword evidence="6" id="KW-0411">Iron-sulfur</keyword>
<dbReference type="PROSITE" id="PS51379">
    <property type="entry name" value="4FE4S_FER_2"/>
    <property type="match status" value="2"/>
</dbReference>
<dbReference type="Pfam" id="PF01012">
    <property type="entry name" value="ETF"/>
    <property type="match status" value="1"/>
</dbReference>
<dbReference type="PANTHER" id="PTHR43153">
    <property type="entry name" value="ELECTRON TRANSFER FLAVOPROTEIN ALPHA"/>
    <property type="match status" value="1"/>
</dbReference>
<sequence length="401" mass="43375">MADQKLIVIVENCTGCGICEGVCPYGAIEVVDGIAVVYENCTFCGICVESCSFEALELVGGEGAEKKEAPTGYSGIMVYGEVLNGKLSRVSLEILGVARRLAEKRKCDVTALLIGNDVKRFAPDLIRYGADRVIVAERNDLDRFVDERYADIFSKVVEQYRPEIVIGGATAVGRALFPRVAAILKTGLTADCTDFDIEEGTGLLLQTRPAFGGNIMATIKTEYTRPQMATVRPRVFKPLPPENREGEIIEFHCDGYSPSFYKAVIDVLVTEGENVNLEDADIIVSGGRGVGSKENFKIIFDLAKELNAAVGASRAAVDAGWIPYPHQVGQTGKTVSPKVYIACGISGAIQHQAGMKSSDFIIAINKDPDAPIFDIADLGIVGDLFEVIPELIKEIRKRRGN</sequence>
<dbReference type="FunFam" id="3.40.50.1220:FF:000001">
    <property type="entry name" value="Electron transfer flavoprotein, alpha subunit"/>
    <property type="match status" value="1"/>
</dbReference>
<dbReference type="EMBL" id="DRBW01000010">
    <property type="protein sequence ID" value="HDM89621.1"/>
    <property type="molecule type" value="Genomic_DNA"/>
</dbReference>
<feature type="domain" description="4Fe-4S ferredoxin-type" evidence="8">
    <location>
        <begin position="4"/>
        <end position="33"/>
    </location>
</feature>
<feature type="binding site" evidence="7">
    <location>
        <begin position="313"/>
        <end position="314"/>
    </location>
    <ligand>
        <name>FAD</name>
        <dbReference type="ChEBI" id="CHEBI:57692"/>
    </ligand>
</feature>
<dbReference type="Gene3D" id="3.40.50.620">
    <property type="entry name" value="HUPs"/>
    <property type="match status" value="1"/>
</dbReference>
<dbReference type="GO" id="GO:0051536">
    <property type="term" value="F:iron-sulfur cluster binding"/>
    <property type="evidence" value="ECO:0007669"/>
    <property type="project" value="UniProtKB-KW"/>
</dbReference>
<dbReference type="InterPro" id="IPR017900">
    <property type="entry name" value="4Fe4S_Fe_S_CS"/>
</dbReference>
<accession>A0A7C0X8E3</accession>
<keyword evidence="5" id="KW-0408">Iron</keyword>
<keyword evidence="2" id="KW-0285">Flavoprotein</keyword>
<comment type="caution">
    <text evidence="9">The sequence shown here is derived from an EMBL/GenBank/DDBJ whole genome shotgun (WGS) entry which is preliminary data.</text>
</comment>
<evidence type="ECO:0000313" key="9">
    <source>
        <dbReference type="EMBL" id="HDM89621.1"/>
    </source>
</evidence>
<name>A0A7C0X8E3_UNCW3</name>
<dbReference type="InterPro" id="IPR014731">
    <property type="entry name" value="ETF_asu_C"/>
</dbReference>
<dbReference type="SUPFAM" id="SSF52467">
    <property type="entry name" value="DHS-like NAD/FAD-binding domain"/>
    <property type="match status" value="1"/>
</dbReference>
<dbReference type="InterPro" id="IPR017896">
    <property type="entry name" value="4Fe4S_Fe-S-bd"/>
</dbReference>
<evidence type="ECO:0000256" key="4">
    <source>
        <dbReference type="ARBA" id="ARBA00022827"/>
    </source>
</evidence>
<evidence type="ECO:0000256" key="6">
    <source>
        <dbReference type="ARBA" id="ARBA00023014"/>
    </source>
</evidence>
<dbReference type="PIRSF" id="PIRSF000089">
    <property type="entry name" value="Electra_flavoP_a"/>
    <property type="match status" value="1"/>
</dbReference>
<dbReference type="InterPro" id="IPR014729">
    <property type="entry name" value="Rossmann-like_a/b/a_fold"/>
</dbReference>
<dbReference type="Gene3D" id="3.30.70.20">
    <property type="match status" value="1"/>
</dbReference>
<dbReference type="PROSITE" id="PS00198">
    <property type="entry name" value="4FE4S_FER_1"/>
    <property type="match status" value="1"/>
</dbReference>
<dbReference type="Pfam" id="PF00766">
    <property type="entry name" value="ETF_alpha"/>
    <property type="match status" value="1"/>
</dbReference>
<gene>
    <name evidence="9" type="ORF">ENG67_00235</name>
</gene>
<feature type="binding site" evidence="7">
    <location>
        <begin position="344"/>
        <end position="351"/>
    </location>
    <ligand>
        <name>FAD</name>
        <dbReference type="ChEBI" id="CHEBI:57692"/>
    </ligand>
</feature>
<proteinExistence type="inferred from homology"/>
<evidence type="ECO:0000256" key="7">
    <source>
        <dbReference type="PIRSR" id="PIRSR000089-1"/>
    </source>
</evidence>
<protein>
    <submittedName>
        <fullName evidence="9">Electron transfer flavoprotein subunit alpha</fullName>
    </submittedName>
</protein>
<dbReference type="Pfam" id="PF00037">
    <property type="entry name" value="Fer4"/>
    <property type="match status" value="2"/>
</dbReference>
<dbReference type="GO" id="GO:0033539">
    <property type="term" value="P:fatty acid beta-oxidation using acyl-CoA dehydrogenase"/>
    <property type="evidence" value="ECO:0007669"/>
    <property type="project" value="TreeGrafter"/>
</dbReference>
<dbReference type="GO" id="GO:0046872">
    <property type="term" value="F:metal ion binding"/>
    <property type="evidence" value="ECO:0007669"/>
    <property type="project" value="UniProtKB-KW"/>
</dbReference>
<dbReference type="SUPFAM" id="SSF54862">
    <property type="entry name" value="4Fe-4S ferredoxins"/>
    <property type="match status" value="1"/>
</dbReference>
<feature type="binding site" evidence="7">
    <location>
        <position position="365"/>
    </location>
    <ligand>
        <name>FAD</name>
        <dbReference type="ChEBI" id="CHEBI:57692"/>
    </ligand>
</feature>
<dbReference type="SMART" id="SM00893">
    <property type="entry name" value="ETF"/>
    <property type="match status" value="1"/>
</dbReference>
<evidence type="ECO:0000256" key="5">
    <source>
        <dbReference type="ARBA" id="ARBA00023004"/>
    </source>
</evidence>
<reference evidence="9" key="1">
    <citation type="journal article" date="2020" name="mSystems">
        <title>Genome- and Community-Level Interaction Insights into Carbon Utilization and Element Cycling Functions of Hydrothermarchaeota in Hydrothermal Sediment.</title>
        <authorList>
            <person name="Zhou Z."/>
            <person name="Liu Y."/>
            <person name="Xu W."/>
            <person name="Pan J."/>
            <person name="Luo Z.H."/>
            <person name="Li M."/>
        </authorList>
    </citation>
    <scope>NUCLEOTIDE SEQUENCE [LARGE SCALE GENOMIC DNA]</scope>
    <source>
        <strain evidence="9">HyVt-237</strain>
    </source>
</reference>
<keyword evidence="4 7" id="KW-0274">FAD</keyword>
<evidence type="ECO:0000259" key="8">
    <source>
        <dbReference type="PROSITE" id="PS51379"/>
    </source>
</evidence>
<comment type="similarity">
    <text evidence="1">Belongs to the ETF alpha-subunit/FixB family.</text>
</comment>
<dbReference type="Proteomes" id="UP000885931">
    <property type="component" value="Unassembled WGS sequence"/>
</dbReference>
<dbReference type="PANTHER" id="PTHR43153:SF1">
    <property type="entry name" value="ELECTRON TRANSFER FLAVOPROTEIN SUBUNIT ALPHA, MITOCHONDRIAL"/>
    <property type="match status" value="1"/>
</dbReference>